<dbReference type="InterPro" id="IPR002818">
    <property type="entry name" value="DJ-1/PfpI"/>
</dbReference>
<dbReference type="RefSeq" id="WP_207141496.1">
    <property type="nucleotide sequence ID" value="NZ_JAEKJZ010000002.1"/>
</dbReference>
<evidence type="ECO:0000313" key="6">
    <source>
        <dbReference type="Proteomes" id="UP000664096"/>
    </source>
</evidence>
<gene>
    <name evidence="5" type="ORF">JF539_15150</name>
</gene>
<dbReference type="PANTHER" id="PTHR43130:SF3">
    <property type="entry name" value="HTH-TYPE TRANSCRIPTIONAL REGULATOR RV1931C"/>
    <property type="match status" value="1"/>
</dbReference>
<name>A0A939J2R1_9HYPH</name>
<protein>
    <submittedName>
        <fullName evidence="5">Helix-turn-helix domain-containing protein</fullName>
    </submittedName>
</protein>
<dbReference type="PANTHER" id="PTHR43130">
    <property type="entry name" value="ARAC-FAMILY TRANSCRIPTIONAL REGULATOR"/>
    <property type="match status" value="1"/>
</dbReference>
<evidence type="ECO:0000313" key="5">
    <source>
        <dbReference type="EMBL" id="MBN9671683.1"/>
    </source>
</evidence>
<keyword evidence="1" id="KW-0805">Transcription regulation</keyword>
<dbReference type="InterPro" id="IPR020449">
    <property type="entry name" value="Tscrpt_reg_AraC-type_HTH"/>
</dbReference>
<dbReference type="SMART" id="SM00342">
    <property type="entry name" value="HTH_ARAC"/>
    <property type="match status" value="1"/>
</dbReference>
<dbReference type="SUPFAM" id="SSF46689">
    <property type="entry name" value="Homeodomain-like"/>
    <property type="match status" value="2"/>
</dbReference>
<dbReference type="Proteomes" id="UP000664096">
    <property type="component" value="Unassembled WGS sequence"/>
</dbReference>
<keyword evidence="2" id="KW-0238">DNA-binding</keyword>
<dbReference type="Gene3D" id="1.10.10.60">
    <property type="entry name" value="Homeodomain-like"/>
    <property type="match status" value="2"/>
</dbReference>
<comment type="caution">
    <text evidence="5">The sequence shown here is derived from an EMBL/GenBank/DDBJ whole genome shotgun (WGS) entry which is preliminary data.</text>
</comment>
<evidence type="ECO:0000259" key="4">
    <source>
        <dbReference type="PROSITE" id="PS01124"/>
    </source>
</evidence>
<dbReference type="Pfam" id="PF12833">
    <property type="entry name" value="HTH_18"/>
    <property type="match status" value="1"/>
</dbReference>
<dbReference type="EMBL" id="JAEKJZ010000002">
    <property type="protein sequence ID" value="MBN9671683.1"/>
    <property type="molecule type" value="Genomic_DNA"/>
</dbReference>
<dbReference type="InterPro" id="IPR052158">
    <property type="entry name" value="INH-QAR"/>
</dbReference>
<dbReference type="GO" id="GO:0003700">
    <property type="term" value="F:DNA-binding transcription factor activity"/>
    <property type="evidence" value="ECO:0007669"/>
    <property type="project" value="InterPro"/>
</dbReference>
<dbReference type="InterPro" id="IPR009057">
    <property type="entry name" value="Homeodomain-like_sf"/>
</dbReference>
<sequence length="346" mass="38171">MRQISVSLVCLPEVEASTLYGAGDAFVASGGLWKAMTGTEAPKNCIFVPETVGHEAGQVTSSFGFPIVVQKSFRDMAETDIVYIPSLLIGDLPAFAQANKEAVDWIRTQYRNGAIVAAACTGTLLLAETGLLDHAPATSHWAAAGLMKSHHPNVQLAERRILSFAGKGQRLITAGGASSWQDLCLYLIMRFAGMETAREVSKLFLFQWHRDGQTPYAALQRNTQHDDAIIGQAQLWLAENYEHPRALATAVETSGLNERTFNRRFNAATGLAPSEYLQLLRLEEAKQILETTPLSVEEIAAKVGYSDEASFRRLFKRIVGMTPAEYRRKYVFPTREQIEEKGGFGR</sequence>
<evidence type="ECO:0000256" key="1">
    <source>
        <dbReference type="ARBA" id="ARBA00023015"/>
    </source>
</evidence>
<feature type="domain" description="HTH araC/xylS-type" evidence="4">
    <location>
        <begin position="231"/>
        <end position="329"/>
    </location>
</feature>
<dbReference type="SUPFAM" id="SSF52317">
    <property type="entry name" value="Class I glutamine amidotransferase-like"/>
    <property type="match status" value="1"/>
</dbReference>
<dbReference type="PRINTS" id="PR00032">
    <property type="entry name" value="HTHARAC"/>
</dbReference>
<keyword evidence="3" id="KW-0804">Transcription</keyword>
<dbReference type="InterPro" id="IPR029062">
    <property type="entry name" value="Class_I_gatase-like"/>
</dbReference>
<dbReference type="InterPro" id="IPR018060">
    <property type="entry name" value="HTH_AraC"/>
</dbReference>
<evidence type="ECO:0000256" key="2">
    <source>
        <dbReference type="ARBA" id="ARBA00023125"/>
    </source>
</evidence>
<proteinExistence type="predicted"/>
<dbReference type="PROSITE" id="PS01124">
    <property type="entry name" value="HTH_ARAC_FAMILY_2"/>
    <property type="match status" value="1"/>
</dbReference>
<dbReference type="Pfam" id="PF01965">
    <property type="entry name" value="DJ-1_PfpI"/>
    <property type="match status" value="1"/>
</dbReference>
<dbReference type="AlphaFoldDB" id="A0A939J2R1"/>
<dbReference type="GO" id="GO:0043565">
    <property type="term" value="F:sequence-specific DNA binding"/>
    <property type="evidence" value="ECO:0007669"/>
    <property type="project" value="InterPro"/>
</dbReference>
<dbReference type="Gene3D" id="3.40.50.880">
    <property type="match status" value="1"/>
</dbReference>
<reference evidence="5" key="1">
    <citation type="submission" date="2020-12" db="EMBL/GenBank/DDBJ databases">
        <title>Oil enriched cultivation method for isolating marine PHA-producing bacteria.</title>
        <authorList>
            <person name="Zheng W."/>
            <person name="Yu S."/>
            <person name="Huang Y."/>
        </authorList>
    </citation>
    <scope>NUCLEOTIDE SEQUENCE</scope>
    <source>
        <strain evidence="5">SY-2-12</strain>
    </source>
</reference>
<evidence type="ECO:0000256" key="3">
    <source>
        <dbReference type="ARBA" id="ARBA00023163"/>
    </source>
</evidence>
<dbReference type="InterPro" id="IPR018062">
    <property type="entry name" value="HTH_AraC-typ_CS"/>
</dbReference>
<organism evidence="5 6">
    <name type="scientific">Roseibium aggregatum</name>
    <dbReference type="NCBI Taxonomy" id="187304"/>
    <lineage>
        <taxon>Bacteria</taxon>
        <taxon>Pseudomonadati</taxon>
        <taxon>Pseudomonadota</taxon>
        <taxon>Alphaproteobacteria</taxon>
        <taxon>Hyphomicrobiales</taxon>
        <taxon>Stappiaceae</taxon>
        <taxon>Roseibium</taxon>
    </lineage>
</organism>
<dbReference type="PROSITE" id="PS00041">
    <property type="entry name" value="HTH_ARAC_FAMILY_1"/>
    <property type="match status" value="1"/>
</dbReference>
<accession>A0A939J2R1</accession>